<gene>
    <name evidence="4" type="ORF">FAM09_01805</name>
</gene>
<feature type="domain" description="BT-3987-like N-terminal" evidence="2">
    <location>
        <begin position="59"/>
        <end position="162"/>
    </location>
</feature>
<protein>
    <submittedName>
        <fullName evidence="4">DUF1735 domain-containing protein</fullName>
    </submittedName>
</protein>
<name>A0A4S8I2I8_9BACT</name>
<keyword evidence="1" id="KW-0732">Signal</keyword>
<feature type="domain" description="BT-3044-like C-terminal" evidence="3">
    <location>
        <begin position="173"/>
        <end position="289"/>
    </location>
</feature>
<evidence type="ECO:0000313" key="4">
    <source>
        <dbReference type="EMBL" id="THU40874.1"/>
    </source>
</evidence>
<sequence>MKLYIKSIFVMSLLSLGMTGCLKDNAYEDHEIQSNRPIDGQPSVIELKVSANNLTRFVTLAFANSTKDTVVNLVPVTLATNGAAGEDINVTVGLRPSLVTDYNTGNGTAYDVPTPSMFSLVNNGVVTIPKGSNVGYLQIKMVPADFIGHDWAIGFVINSIDKSSYTISGNLSTAVVAVATKNQYDGLYDAAGFFVHPTVPRAFGFESQKVKTYNANTVTKALGDLGDATPINITVNADNTVTITPGPGASGSTALVGNYLDPTRPAYNNTYNPATKTFMLSYGYPMPTPTRTITEKVVYVGVR</sequence>
<dbReference type="PROSITE" id="PS51257">
    <property type="entry name" value="PROKAR_LIPOPROTEIN"/>
    <property type="match status" value="1"/>
</dbReference>
<reference evidence="4 5" key="1">
    <citation type="submission" date="2019-04" db="EMBL/GenBank/DDBJ databases">
        <title>Niastella caeni sp. nov., isolated from activated sludge.</title>
        <authorList>
            <person name="Sheng M."/>
        </authorList>
    </citation>
    <scope>NUCLEOTIDE SEQUENCE [LARGE SCALE GENOMIC DNA]</scope>
    <source>
        <strain evidence="4 5">HX-2-15</strain>
    </source>
</reference>
<dbReference type="Pfam" id="PF08522">
    <property type="entry name" value="BT_3987-like_N"/>
    <property type="match status" value="1"/>
</dbReference>
<dbReference type="InterPro" id="IPR025371">
    <property type="entry name" value="BT_3044-like_C"/>
</dbReference>
<comment type="caution">
    <text evidence="4">The sequence shown here is derived from an EMBL/GenBank/DDBJ whole genome shotgun (WGS) entry which is preliminary data.</text>
</comment>
<dbReference type="Gene3D" id="2.60.40.1740">
    <property type="entry name" value="hypothetical protein (bacova_03559)"/>
    <property type="match status" value="1"/>
</dbReference>
<evidence type="ECO:0000256" key="1">
    <source>
        <dbReference type="SAM" id="SignalP"/>
    </source>
</evidence>
<feature type="chain" id="PRO_5020959422" evidence="1">
    <location>
        <begin position="27"/>
        <end position="303"/>
    </location>
</feature>
<dbReference type="OrthoDB" id="633404at2"/>
<feature type="signal peptide" evidence="1">
    <location>
        <begin position="1"/>
        <end position="26"/>
    </location>
</feature>
<proteinExistence type="predicted"/>
<organism evidence="4 5">
    <name type="scientific">Niastella caeni</name>
    <dbReference type="NCBI Taxonomy" id="2569763"/>
    <lineage>
        <taxon>Bacteria</taxon>
        <taxon>Pseudomonadati</taxon>
        <taxon>Bacteroidota</taxon>
        <taxon>Chitinophagia</taxon>
        <taxon>Chitinophagales</taxon>
        <taxon>Chitinophagaceae</taxon>
        <taxon>Niastella</taxon>
    </lineage>
</organism>
<evidence type="ECO:0000313" key="5">
    <source>
        <dbReference type="Proteomes" id="UP000306918"/>
    </source>
</evidence>
<dbReference type="InterPro" id="IPR013728">
    <property type="entry name" value="BT_3987-like_N"/>
</dbReference>
<accession>A0A4S8I2I8</accession>
<evidence type="ECO:0000259" key="2">
    <source>
        <dbReference type="Pfam" id="PF08522"/>
    </source>
</evidence>
<dbReference type="EMBL" id="STFF01000001">
    <property type="protein sequence ID" value="THU40874.1"/>
    <property type="molecule type" value="Genomic_DNA"/>
</dbReference>
<evidence type="ECO:0000259" key="3">
    <source>
        <dbReference type="Pfam" id="PF14274"/>
    </source>
</evidence>
<dbReference type="AlphaFoldDB" id="A0A4S8I2I8"/>
<dbReference type="Proteomes" id="UP000306918">
    <property type="component" value="Unassembled WGS sequence"/>
</dbReference>
<keyword evidence="5" id="KW-1185">Reference proteome</keyword>
<dbReference type="Pfam" id="PF14274">
    <property type="entry name" value="BT_3044-like_C"/>
    <property type="match status" value="1"/>
</dbReference>